<keyword evidence="4 6" id="KW-1133">Transmembrane helix</keyword>
<dbReference type="PANTHER" id="PTHR42709">
    <property type="entry name" value="ALKALINE PHOSPHATASE LIKE PROTEIN"/>
    <property type="match status" value="1"/>
</dbReference>
<evidence type="ECO:0000256" key="1">
    <source>
        <dbReference type="ARBA" id="ARBA00004651"/>
    </source>
</evidence>
<comment type="subcellular location">
    <subcellularLocation>
        <location evidence="1">Cell membrane</location>
        <topology evidence="1">Multi-pass membrane protein</topology>
    </subcellularLocation>
</comment>
<gene>
    <name evidence="8" type="ORF">HZ995_13715</name>
</gene>
<evidence type="ECO:0000256" key="3">
    <source>
        <dbReference type="ARBA" id="ARBA00022692"/>
    </source>
</evidence>
<evidence type="ECO:0000256" key="6">
    <source>
        <dbReference type="SAM" id="Phobius"/>
    </source>
</evidence>
<dbReference type="AlphaFoldDB" id="A0A975ENP1"/>
<accession>A0A975ENP1</accession>
<dbReference type="Pfam" id="PF09335">
    <property type="entry name" value="VTT_dom"/>
    <property type="match status" value="1"/>
</dbReference>
<keyword evidence="3 6" id="KW-0812">Transmembrane</keyword>
<dbReference type="InterPro" id="IPR051311">
    <property type="entry name" value="DedA_domain"/>
</dbReference>
<evidence type="ECO:0000256" key="4">
    <source>
        <dbReference type="ARBA" id="ARBA00022989"/>
    </source>
</evidence>
<dbReference type="KEGG" id="cact:HZ995_13715"/>
<organism evidence="8 9">
    <name type="scientific">Cognatishimia activa</name>
    <dbReference type="NCBI Taxonomy" id="1715691"/>
    <lineage>
        <taxon>Bacteria</taxon>
        <taxon>Pseudomonadati</taxon>
        <taxon>Pseudomonadota</taxon>
        <taxon>Alphaproteobacteria</taxon>
        <taxon>Rhodobacterales</taxon>
        <taxon>Paracoccaceae</taxon>
        <taxon>Cognatishimia</taxon>
    </lineage>
</organism>
<reference evidence="8" key="1">
    <citation type="submission" date="2020-07" db="EMBL/GenBank/DDBJ databases">
        <title>Genome sequences of bacteria associated with the marine, planktonic diatom Thalassiosira profunda strain ECT2AJA-044.</title>
        <authorList>
            <person name="Gargas C.B."/>
            <person name="Roberts W.R."/>
            <person name="Alverson A.J."/>
        </authorList>
    </citation>
    <scope>NUCLEOTIDE SEQUENCE</scope>
    <source>
        <strain evidence="8">ECT2AJA-044</strain>
    </source>
</reference>
<dbReference type="Proteomes" id="UP000665026">
    <property type="component" value="Chromosome"/>
</dbReference>
<dbReference type="EMBL" id="CP060010">
    <property type="protein sequence ID" value="QTN35522.1"/>
    <property type="molecule type" value="Genomic_DNA"/>
</dbReference>
<keyword evidence="5 6" id="KW-0472">Membrane</keyword>
<evidence type="ECO:0000256" key="5">
    <source>
        <dbReference type="ARBA" id="ARBA00023136"/>
    </source>
</evidence>
<feature type="transmembrane region" description="Helical" evidence="6">
    <location>
        <begin position="176"/>
        <end position="193"/>
    </location>
</feature>
<evidence type="ECO:0000313" key="9">
    <source>
        <dbReference type="Proteomes" id="UP000665026"/>
    </source>
</evidence>
<dbReference type="RefSeq" id="WP_209356226.1">
    <property type="nucleotide sequence ID" value="NZ_CP060010.1"/>
</dbReference>
<feature type="transmembrane region" description="Helical" evidence="6">
    <location>
        <begin position="52"/>
        <end position="72"/>
    </location>
</feature>
<keyword evidence="2" id="KW-1003">Cell membrane</keyword>
<dbReference type="GO" id="GO:0005886">
    <property type="term" value="C:plasma membrane"/>
    <property type="evidence" value="ECO:0007669"/>
    <property type="project" value="UniProtKB-SubCell"/>
</dbReference>
<protein>
    <submittedName>
        <fullName evidence="8">DedA family protein</fullName>
    </submittedName>
</protein>
<evidence type="ECO:0000313" key="8">
    <source>
        <dbReference type="EMBL" id="QTN35522.1"/>
    </source>
</evidence>
<name>A0A975ENP1_9RHOB</name>
<sequence>MTDTLLQALVTYGAALMFITAFLSCLAIPIPMSLVMLTGGALAATGDLSFTLVWALTLLGALLGDQAGYFLGRRGKGRLEAYANATYKRYQLWRKAQTHLDKWGITGVFFSRWLVSPLGPYVNFAAGAASMRWAFFTASGVMGEIIWVTFYVGLGFVFADNLPLATAYAQESLRTLGAFMVMIAATVVILNIAKRRRAVLS</sequence>
<evidence type="ECO:0000256" key="2">
    <source>
        <dbReference type="ARBA" id="ARBA00022475"/>
    </source>
</evidence>
<feature type="transmembrane region" description="Helical" evidence="6">
    <location>
        <begin position="12"/>
        <end position="32"/>
    </location>
</feature>
<feature type="domain" description="VTT" evidence="7">
    <location>
        <begin position="30"/>
        <end position="155"/>
    </location>
</feature>
<proteinExistence type="predicted"/>
<evidence type="ECO:0000259" key="7">
    <source>
        <dbReference type="Pfam" id="PF09335"/>
    </source>
</evidence>
<dbReference type="InterPro" id="IPR032816">
    <property type="entry name" value="VTT_dom"/>
</dbReference>
<feature type="transmembrane region" description="Helical" evidence="6">
    <location>
        <begin position="133"/>
        <end position="156"/>
    </location>
</feature>
<dbReference type="PANTHER" id="PTHR42709:SF6">
    <property type="entry name" value="UNDECAPRENYL PHOSPHATE TRANSPORTER A"/>
    <property type="match status" value="1"/>
</dbReference>